<dbReference type="PANTHER" id="PTHR43630:SF1">
    <property type="entry name" value="POLY-BETA-1,6-N-ACETYL-D-GLUCOSAMINE SYNTHASE"/>
    <property type="match status" value="1"/>
</dbReference>
<keyword evidence="4" id="KW-0812">Transmembrane</keyword>
<evidence type="ECO:0000256" key="3">
    <source>
        <dbReference type="ARBA" id="ARBA00022679"/>
    </source>
</evidence>
<evidence type="ECO:0000256" key="2">
    <source>
        <dbReference type="ARBA" id="ARBA00022676"/>
    </source>
</evidence>
<protein>
    <submittedName>
        <fullName evidence="6">Glycosyltransferase</fullName>
    </submittedName>
</protein>
<dbReference type="SUPFAM" id="SSF53448">
    <property type="entry name" value="Nucleotide-diphospho-sugar transferases"/>
    <property type="match status" value="1"/>
</dbReference>
<keyword evidence="4" id="KW-1133">Transmembrane helix</keyword>
<evidence type="ECO:0000256" key="4">
    <source>
        <dbReference type="SAM" id="Phobius"/>
    </source>
</evidence>
<gene>
    <name evidence="6" type="ORF">ENV67_03835</name>
</gene>
<evidence type="ECO:0000259" key="5">
    <source>
        <dbReference type="Pfam" id="PF00535"/>
    </source>
</evidence>
<dbReference type="GO" id="GO:0016757">
    <property type="term" value="F:glycosyltransferase activity"/>
    <property type="evidence" value="ECO:0007669"/>
    <property type="project" value="UniProtKB-KW"/>
</dbReference>
<dbReference type="Gene3D" id="3.90.550.10">
    <property type="entry name" value="Spore Coat Polysaccharide Biosynthesis Protein SpsA, Chain A"/>
    <property type="match status" value="1"/>
</dbReference>
<comment type="caution">
    <text evidence="6">The sequence shown here is derived from an EMBL/GenBank/DDBJ whole genome shotgun (WGS) entry which is preliminary data.</text>
</comment>
<organism evidence="6">
    <name type="scientific">candidate division WOR-3 bacterium</name>
    <dbReference type="NCBI Taxonomy" id="2052148"/>
    <lineage>
        <taxon>Bacteria</taxon>
        <taxon>Bacteria division WOR-3</taxon>
    </lineage>
</organism>
<dbReference type="InterPro" id="IPR001173">
    <property type="entry name" value="Glyco_trans_2-like"/>
</dbReference>
<reference evidence="6" key="1">
    <citation type="journal article" date="2020" name="mSystems">
        <title>Genome- and Community-Level Interaction Insights into Carbon Utilization and Element Cycling Functions of Hydrothermarchaeota in Hydrothermal Sediment.</title>
        <authorList>
            <person name="Zhou Z."/>
            <person name="Liu Y."/>
            <person name="Xu W."/>
            <person name="Pan J."/>
            <person name="Luo Z.H."/>
            <person name="Li M."/>
        </authorList>
    </citation>
    <scope>NUCLEOTIDE SEQUENCE [LARGE SCALE GENOMIC DNA]</scope>
    <source>
        <strain evidence="6">SpSt-780</strain>
    </source>
</reference>
<dbReference type="EMBL" id="DTHG01000045">
    <property type="protein sequence ID" value="HGW91654.1"/>
    <property type="molecule type" value="Genomic_DNA"/>
</dbReference>
<keyword evidence="3 6" id="KW-0808">Transferase</keyword>
<evidence type="ECO:0000256" key="1">
    <source>
        <dbReference type="ARBA" id="ARBA00006739"/>
    </source>
</evidence>
<evidence type="ECO:0000313" key="6">
    <source>
        <dbReference type="EMBL" id="HGW91654.1"/>
    </source>
</evidence>
<sequence>MSIKNKIVKVSLIITTYERPKNLNRLLEELNTLSETPDEIIVVFRDNDKETEKILNDFSDKKFKKIKISEPGVIKALNKGLKNASCEIVCTIDDDAIPSKDWIKKIKKHFEDPNIGAVGGIDIQPDYNGKKVDKVGRITFYGRIIGNHHLGCAEIQEVDHLKGVNMCYRKNLINEINENLLGLAPPGFELIFGFHVKNKGYKILYDPELIVFHYPGKTYDGRRGEKTKKDYFVYAHNYTYILYKYLKGLRKLLFILYTFIIGDSSSPSIVRIIFKPLLFKYFLTAIYWKYMGIKKYLKDKKFI</sequence>
<feature type="transmembrane region" description="Helical" evidence="4">
    <location>
        <begin position="252"/>
        <end position="274"/>
    </location>
</feature>
<dbReference type="PANTHER" id="PTHR43630">
    <property type="entry name" value="POLY-BETA-1,6-N-ACETYL-D-GLUCOSAMINE SYNTHASE"/>
    <property type="match status" value="1"/>
</dbReference>
<keyword evidence="2" id="KW-0328">Glycosyltransferase</keyword>
<dbReference type="InterPro" id="IPR029044">
    <property type="entry name" value="Nucleotide-diphossugar_trans"/>
</dbReference>
<proteinExistence type="inferred from homology"/>
<dbReference type="AlphaFoldDB" id="A0A7C4UC87"/>
<name>A0A7C4UC87_UNCW3</name>
<keyword evidence="4" id="KW-0472">Membrane</keyword>
<comment type="similarity">
    <text evidence="1">Belongs to the glycosyltransferase 2 family.</text>
</comment>
<accession>A0A7C4UC87</accession>
<dbReference type="Pfam" id="PF00535">
    <property type="entry name" value="Glycos_transf_2"/>
    <property type="match status" value="1"/>
</dbReference>
<feature type="domain" description="Glycosyltransferase 2-like" evidence="5">
    <location>
        <begin position="11"/>
        <end position="132"/>
    </location>
</feature>